<keyword evidence="1" id="KW-0732">Signal</keyword>
<dbReference type="Proteomes" id="UP000428260">
    <property type="component" value="Chromosome"/>
</dbReference>
<evidence type="ECO:0008006" key="4">
    <source>
        <dbReference type="Google" id="ProtNLM"/>
    </source>
</evidence>
<name>A0A6I6K2T7_9BACT</name>
<evidence type="ECO:0000313" key="2">
    <source>
        <dbReference type="EMBL" id="QGY46827.1"/>
    </source>
</evidence>
<sequence>MKSYIPTLILMVLLSAALPGCNKDNPEPFKNENPPVVESQFSDCKNNTKSAGQESQYILLEAVNTAQLKITFINAILNCCPGEIVTNVFIQDDILKVVFVETPPGGLCNCICPYDLECVIGDMETRNYNIEIYAGGDTPDAKFSFVFSSHLNLTYTVSD</sequence>
<proteinExistence type="predicted"/>
<protein>
    <recommendedName>
        <fullName evidence="4">Lipoprotein</fullName>
    </recommendedName>
</protein>
<dbReference type="RefSeq" id="WP_158870105.1">
    <property type="nucleotide sequence ID" value="NZ_CP046401.1"/>
</dbReference>
<keyword evidence="3" id="KW-1185">Reference proteome</keyword>
<reference evidence="2 3" key="1">
    <citation type="submission" date="2019-11" db="EMBL/GenBank/DDBJ databases">
        <authorList>
            <person name="Zheng R.K."/>
            <person name="Sun C.M."/>
        </authorList>
    </citation>
    <scope>NUCLEOTIDE SEQUENCE [LARGE SCALE GENOMIC DNA]</scope>
    <source>
        <strain evidence="2 3">WC007</strain>
    </source>
</reference>
<dbReference type="KEGG" id="mcos:GM418_25165"/>
<dbReference type="AlphaFoldDB" id="A0A6I6K2T7"/>
<accession>A0A6I6K2T7</accession>
<dbReference type="EMBL" id="CP046401">
    <property type="protein sequence ID" value="QGY46827.1"/>
    <property type="molecule type" value="Genomic_DNA"/>
</dbReference>
<evidence type="ECO:0000313" key="3">
    <source>
        <dbReference type="Proteomes" id="UP000428260"/>
    </source>
</evidence>
<organism evidence="2 3">
    <name type="scientific">Maribellus comscasis</name>
    <dbReference type="NCBI Taxonomy" id="2681766"/>
    <lineage>
        <taxon>Bacteria</taxon>
        <taxon>Pseudomonadati</taxon>
        <taxon>Bacteroidota</taxon>
        <taxon>Bacteroidia</taxon>
        <taxon>Marinilabiliales</taxon>
        <taxon>Prolixibacteraceae</taxon>
        <taxon>Maribellus</taxon>
    </lineage>
</organism>
<feature type="chain" id="PRO_5026125838" description="Lipoprotein" evidence="1">
    <location>
        <begin position="23"/>
        <end position="159"/>
    </location>
</feature>
<gene>
    <name evidence="2" type="ORF">GM418_25165</name>
</gene>
<feature type="signal peptide" evidence="1">
    <location>
        <begin position="1"/>
        <end position="22"/>
    </location>
</feature>
<evidence type="ECO:0000256" key="1">
    <source>
        <dbReference type="SAM" id="SignalP"/>
    </source>
</evidence>